<name>A0A6L2K1Q5_TANCI</name>
<proteinExistence type="predicted"/>
<organism evidence="1">
    <name type="scientific">Tanacetum cinerariifolium</name>
    <name type="common">Dalmatian daisy</name>
    <name type="synonym">Chrysanthemum cinerariifolium</name>
    <dbReference type="NCBI Taxonomy" id="118510"/>
    <lineage>
        <taxon>Eukaryota</taxon>
        <taxon>Viridiplantae</taxon>
        <taxon>Streptophyta</taxon>
        <taxon>Embryophyta</taxon>
        <taxon>Tracheophyta</taxon>
        <taxon>Spermatophyta</taxon>
        <taxon>Magnoliopsida</taxon>
        <taxon>eudicotyledons</taxon>
        <taxon>Gunneridae</taxon>
        <taxon>Pentapetalae</taxon>
        <taxon>asterids</taxon>
        <taxon>campanulids</taxon>
        <taxon>Asterales</taxon>
        <taxon>Asteraceae</taxon>
        <taxon>Asteroideae</taxon>
        <taxon>Anthemideae</taxon>
        <taxon>Anthemidinae</taxon>
        <taxon>Tanacetum</taxon>
    </lineage>
</organism>
<protein>
    <submittedName>
        <fullName evidence="1">Uncharacterized protein</fullName>
    </submittedName>
</protein>
<accession>A0A6L2K1Q5</accession>
<sequence>MEHYMKNTENGRMILSSVQNGPLIWPTVTEEDGTTRTKTYAVFSVTKKLQADCDCKDTNIVLQGILLDVYANVNQRKVSKETWDRVKLLMQGMKFSLQEKECLAVLVFNPRDDLIVCINKAMAFLTIVSSSRQGKSYADTGYKGNATSSRGNNTNGQAKDLDAYDSDCDDVSNAQSVLMANLFSFSSVLSKKAQRIKPTLYDGSVISDKHVSMSVIDDEETLILEEVSRSKTSKKEKAIEAIKQKFSHKLINYIKLNQLSEDFRKRFVPEQELSVEQAFWFNMSNSSIESSVTSPVKVEAPRELAKVFEDQFDSIKKTCVRTKEQSDSLIAKLNLKSVENEDLKAQIKDKVFVITSLKNDLQKLKEKEIVDNVA</sequence>
<dbReference type="EMBL" id="BKCJ010001690">
    <property type="protein sequence ID" value="GEU43301.1"/>
    <property type="molecule type" value="Genomic_DNA"/>
</dbReference>
<gene>
    <name evidence="1" type="ORF">Tci_015279</name>
</gene>
<reference evidence="1" key="1">
    <citation type="journal article" date="2019" name="Sci. Rep.">
        <title>Draft genome of Tanacetum cinerariifolium, the natural source of mosquito coil.</title>
        <authorList>
            <person name="Yamashiro T."/>
            <person name="Shiraishi A."/>
            <person name="Satake H."/>
            <person name="Nakayama K."/>
        </authorList>
    </citation>
    <scope>NUCLEOTIDE SEQUENCE</scope>
</reference>
<dbReference type="AlphaFoldDB" id="A0A6L2K1Q5"/>
<comment type="caution">
    <text evidence="1">The sequence shown here is derived from an EMBL/GenBank/DDBJ whole genome shotgun (WGS) entry which is preliminary data.</text>
</comment>
<evidence type="ECO:0000313" key="1">
    <source>
        <dbReference type="EMBL" id="GEU43301.1"/>
    </source>
</evidence>